<dbReference type="EMBL" id="JAPFFL010000008">
    <property type="protein sequence ID" value="KAJ6708068.1"/>
    <property type="molecule type" value="Genomic_DNA"/>
</dbReference>
<reference evidence="3" key="1">
    <citation type="submission" date="2022-11" db="EMBL/GenBank/DDBJ databases">
        <authorList>
            <person name="Hyden B.L."/>
            <person name="Feng K."/>
            <person name="Yates T."/>
            <person name="Jawdy S."/>
            <person name="Smart L.B."/>
            <person name="Muchero W."/>
        </authorList>
    </citation>
    <scope>NUCLEOTIDE SEQUENCE</scope>
    <source>
        <tissue evidence="3">Shoot tip</tissue>
    </source>
</reference>
<dbReference type="GO" id="GO:0008381">
    <property type="term" value="F:mechanosensitive monoatomic ion channel activity"/>
    <property type="evidence" value="ECO:0007669"/>
    <property type="project" value="TreeGrafter"/>
</dbReference>
<comment type="similarity">
    <text evidence="2">Belongs to the MscS (TC 1.A.23) family.</text>
</comment>
<organism evidence="3 4">
    <name type="scientific">Salix viminalis</name>
    <name type="common">Common osier</name>
    <name type="synonym">Basket willow</name>
    <dbReference type="NCBI Taxonomy" id="40686"/>
    <lineage>
        <taxon>Eukaryota</taxon>
        <taxon>Viridiplantae</taxon>
        <taxon>Streptophyta</taxon>
        <taxon>Embryophyta</taxon>
        <taxon>Tracheophyta</taxon>
        <taxon>Spermatophyta</taxon>
        <taxon>Magnoliopsida</taxon>
        <taxon>eudicotyledons</taxon>
        <taxon>Gunneridae</taxon>
        <taxon>Pentapetalae</taxon>
        <taxon>rosids</taxon>
        <taxon>fabids</taxon>
        <taxon>Malpighiales</taxon>
        <taxon>Salicaceae</taxon>
        <taxon>Saliceae</taxon>
        <taxon>Salix</taxon>
    </lineage>
</organism>
<evidence type="ECO:0000256" key="2">
    <source>
        <dbReference type="ARBA" id="ARBA00008017"/>
    </source>
</evidence>
<evidence type="ECO:0000313" key="3">
    <source>
        <dbReference type="EMBL" id="KAJ6708068.1"/>
    </source>
</evidence>
<evidence type="ECO:0000256" key="1">
    <source>
        <dbReference type="ARBA" id="ARBA00004141"/>
    </source>
</evidence>
<dbReference type="OrthoDB" id="544685at2759"/>
<proteinExistence type="inferred from homology"/>
<evidence type="ECO:0000313" key="4">
    <source>
        <dbReference type="Proteomes" id="UP001151529"/>
    </source>
</evidence>
<dbReference type="AlphaFoldDB" id="A0A9Q0QJX0"/>
<sequence>MVKVLASSFHVSTYFDRIQESLFNQFVIEALSGPPLIEIQKAEDDAERTAAEVLKLQNAGATIPAELKESVFPPAKSGRLNPNRAMQKTFTTKSCKFSGKLSQKGEKEGDDGITIGHLHKLNTKNISAWNMKRLMKIVRHGSLSTLDEQILGAATEDESTTHIRSEYEAKAAARKIFANVACHGSK</sequence>
<keyword evidence="4" id="KW-1185">Reference proteome</keyword>
<gene>
    <name evidence="3" type="ORF">OIU85_028353</name>
</gene>
<name>A0A9Q0QJX0_SALVM</name>
<dbReference type="InterPro" id="IPR016688">
    <property type="entry name" value="MscS-like_plants/fungi"/>
</dbReference>
<dbReference type="GO" id="GO:0006820">
    <property type="term" value="P:monoatomic anion transport"/>
    <property type="evidence" value="ECO:0007669"/>
    <property type="project" value="TreeGrafter"/>
</dbReference>
<dbReference type="PANTHER" id="PTHR31618">
    <property type="entry name" value="MECHANOSENSITIVE ION CHANNEL PROTEIN 5"/>
    <property type="match status" value="1"/>
</dbReference>
<dbReference type="GO" id="GO:0005886">
    <property type="term" value="C:plasma membrane"/>
    <property type="evidence" value="ECO:0007669"/>
    <property type="project" value="TreeGrafter"/>
</dbReference>
<comment type="caution">
    <text evidence="3">The sequence shown here is derived from an EMBL/GenBank/DDBJ whole genome shotgun (WGS) entry which is preliminary data.</text>
</comment>
<accession>A0A9Q0QJX0</accession>
<dbReference type="PANTHER" id="PTHR31618:SF27">
    <property type="entry name" value="MECHANOSENSITIVE ION CHANNEL PROTEIN"/>
    <property type="match status" value="1"/>
</dbReference>
<protein>
    <submittedName>
        <fullName evidence="3">MECHANOSENSITIVE ION CHANNEL PROTEIN</fullName>
    </submittedName>
</protein>
<dbReference type="Proteomes" id="UP001151529">
    <property type="component" value="Chromosome 4"/>
</dbReference>
<reference evidence="3" key="2">
    <citation type="journal article" date="2023" name="Int. J. Mol. Sci.">
        <title>De Novo Assembly and Annotation of 11 Diverse Shrub Willow (Salix) Genomes Reveals Novel Gene Organization in Sex-Linked Regions.</title>
        <authorList>
            <person name="Hyden B."/>
            <person name="Feng K."/>
            <person name="Yates T.B."/>
            <person name="Jawdy S."/>
            <person name="Cereghino C."/>
            <person name="Smart L.B."/>
            <person name="Muchero W."/>
        </authorList>
    </citation>
    <scope>NUCLEOTIDE SEQUENCE [LARGE SCALE GENOMIC DNA]</scope>
    <source>
        <tissue evidence="3">Shoot tip</tissue>
    </source>
</reference>
<comment type="subcellular location">
    <subcellularLocation>
        <location evidence="1">Membrane</location>
        <topology evidence="1">Multi-pass membrane protein</topology>
    </subcellularLocation>
</comment>